<dbReference type="Gene3D" id="3.40.980.10">
    <property type="entry name" value="MoaB/Mog-like domain"/>
    <property type="match status" value="1"/>
</dbReference>
<evidence type="ECO:0000259" key="3">
    <source>
        <dbReference type="SMART" id="SM00852"/>
    </source>
</evidence>
<protein>
    <submittedName>
        <fullName evidence="4">Molybdopterin biosynthesis enzyme</fullName>
    </submittedName>
</protein>
<evidence type="ECO:0000313" key="4">
    <source>
        <dbReference type="EMBL" id="AKK10132.1"/>
    </source>
</evidence>
<dbReference type="Proteomes" id="UP000035548">
    <property type="component" value="Chromosome"/>
</dbReference>
<reference evidence="5" key="2">
    <citation type="submission" date="2015-05" db="EMBL/GenBank/DDBJ databases">
        <title>Complete genome sequence of Corynebacterium uterequi DSM 45634, isolated from the uterus of a maiden mare.</title>
        <authorList>
            <person name="Ruckert C."/>
            <person name="Albersmeier A."/>
            <person name="Winkler A."/>
            <person name="Tauch A."/>
        </authorList>
    </citation>
    <scope>NUCLEOTIDE SEQUENCE [LARGE SCALE GENOMIC DNA]</scope>
    <source>
        <strain evidence="5">DSM 45634</strain>
    </source>
</reference>
<dbReference type="PANTHER" id="PTHR43764">
    <property type="entry name" value="MOLYBDENUM COFACTOR BIOSYNTHESIS"/>
    <property type="match status" value="1"/>
</dbReference>
<dbReference type="PATRIC" id="fig|1072256.5.peg.100"/>
<evidence type="ECO:0000256" key="2">
    <source>
        <dbReference type="ARBA" id="ARBA00023150"/>
    </source>
</evidence>
<dbReference type="OrthoDB" id="9794429at2"/>
<dbReference type="AlphaFoldDB" id="A0A0G3HG96"/>
<dbReference type="InterPro" id="IPR051920">
    <property type="entry name" value="MPT_Adenylyltrnsfr/MoaC-Rel"/>
</dbReference>
<dbReference type="SUPFAM" id="SSF53218">
    <property type="entry name" value="Molybdenum cofactor biosynthesis proteins"/>
    <property type="match status" value="1"/>
</dbReference>
<dbReference type="InterPro" id="IPR036425">
    <property type="entry name" value="MoaB/Mog-like_dom_sf"/>
</dbReference>
<keyword evidence="2" id="KW-0501">Molybdenum cofactor biosynthesis</keyword>
<dbReference type="EMBL" id="CP011546">
    <property type="protein sequence ID" value="AKK10132.1"/>
    <property type="molecule type" value="Genomic_DNA"/>
</dbReference>
<dbReference type="RefSeq" id="WP_047258782.1">
    <property type="nucleotide sequence ID" value="NZ_CP011546.1"/>
</dbReference>
<evidence type="ECO:0000313" key="5">
    <source>
        <dbReference type="Proteomes" id="UP000035548"/>
    </source>
</evidence>
<dbReference type="PANTHER" id="PTHR43764:SF1">
    <property type="entry name" value="MOLYBDOPTERIN MOLYBDOTRANSFERASE"/>
    <property type="match status" value="1"/>
</dbReference>
<name>A0A0G3HG96_9CORY</name>
<evidence type="ECO:0000256" key="1">
    <source>
        <dbReference type="ARBA" id="ARBA00005046"/>
    </source>
</evidence>
<dbReference type="Pfam" id="PF00994">
    <property type="entry name" value="MoCF_biosynth"/>
    <property type="match status" value="1"/>
</dbReference>
<organism evidence="4 5">
    <name type="scientific">Corynebacterium uterequi</name>
    <dbReference type="NCBI Taxonomy" id="1072256"/>
    <lineage>
        <taxon>Bacteria</taxon>
        <taxon>Bacillati</taxon>
        <taxon>Actinomycetota</taxon>
        <taxon>Actinomycetes</taxon>
        <taxon>Mycobacteriales</taxon>
        <taxon>Corynebacteriaceae</taxon>
        <taxon>Corynebacterium</taxon>
    </lineage>
</organism>
<dbReference type="SMART" id="SM00852">
    <property type="entry name" value="MoCF_biosynth"/>
    <property type="match status" value="1"/>
</dbReference>
<dbReference type="GO" id="GO:0006777">
    <property type="term" value="P:Mo-molybdopterin cofactor biosynthetic process"/>
    <property type="evidence" value="ECO:0007669"/>
    <property type="project" value="UniProtKB-KW"/>
</dbReference>
<sequence>MVHDHASDRTRPGRTGVVIVASTRAAHGVYEDTSGPLAVEFLRRKGFATPEPIVVADADIAAAVDEAFARDPRPSVILTSGGTGITEDDRTVEAVDAHLQRHLPGVVHAFWEVGRAHVPTAVLSRAVAGVAGHTFAMTLPGSRGGVKDGCAVLDELLVPIVDLLEGTYEH</sequence>
<dbReference type="KEGG" id="cut:CUTER_00520"/>
<accession>A0A0G3HG96</accession>
<feature type="domain" description="MoaB/Mog" evidence="3">
    <location>
        <begin position="17"/>
        <end position="160"/>
    </location>
</feature>
<dbReference type="CDD" id="cd00886">
    <property type="entry name" value="MogA_MoaB"/>
    <property type="match status" value="1"/>
</dbReference>
<dbReference type="STRING" id="1072256.CUTER_00520"/>
<gene>
    <name evidence="4" type="ORF">CUTER_00520</name>
</gene>
<proteinExistence type="predicted"/>
<comment type="pathway">
    <text evidence="1">Cofactor biosynthesis; molybdopterin biosynthesis.</text>
</comment>
<dbReference type="InterPro" id="IPR001453">
    <property type="entry name" value="MoaB/Mog_dom"/>
</dbReference>
<keyword evidence="5" id="KW-1185">Reference proteome</keyword>
<reference evidence="4 5" key="1">
    <citation type="journal article" date="2015" name="Genome Announc.">
        <title>Virulence Factor Genes Detected in the Complete Genome Sequence of Corynebacterium uterequi DSM 45634, Isolated from the Uterus of a Maiden Mare.</title>
        <authorList>
            <person name="Ruckert C."/>
            <person name="Kriete M."/>
            <person name="Jaenicke S."/>
            <person name="Winkler A."/>
            <person name="Tauch A."/>
        </authorList>
    </citation>
    <scope>NUCLEOTIDE SEQUENCE [LARGE SCALE GENOMIC DNA]</scope>
    <source>
        <strain evidence="4 5">DSM 45634</strain>
    </source>
</reference>